<name>A0A2P4Y654_9STRA</name>
<evidence type="ECO:0000313" key="4">
    <source>
        <dbReference type="Proteomes" id="UP000237271"/>
    </source>
</evidence>
<dbReference type="AlphaFoldDB" id="A0A2P4Y654"/>
<dbReference type="Proteomes" id="UP000237271">
    <property type="component" value="Unassembled WGS sequence"/>
</dbReference>
<feature type="region of interest" description="Disordered" evidence="1">
    <location>
        <begin position="209"/>
        <end position="288"/>
    </location>
</feature>
<sequence>MKTSPTGLAALLVFAAIGAPQVSGHGYLVQPLAKFISPNIDKTQYSSTIDSNKLFPGGTFNTHPTINVKSFVDNFKKSKYKSVRAMIEDNQVLVSDDATATCGFSSPEKTSYGALNDTIYWGRNDDITLDEGLVHPGPCETWCDNNRAQQNMECQKAYTPASGKGAAPIPINNSVCKNAKRLTFYWIGMHGPTWQVYINCVNINGGTGGAGSSAAKTPSAATSPSTSNTTPATAPTTSNNNQNNAPKDKTTNAPARTPRPAVTPSTDDGSVGAEASTGAKCSRRRIRG</sequence>
<keyword evidence="4" id="KW-1185">Reference proteome</keyword>
<organism evidence="3 4">
    <name type="scientific">Phytophthora palmivora</name>
    <dbReference type="NCBI Taxonomy" id="4796"/>
    <lineage>
        <taxon>Eukaryota</taxon>
        <taxon>Sar</taxon>
        <taxon>Stramenopiles</taxon>
        <taxon>Oomycota</taxon>
        <taxon>Peronosporomycetes</taxon>
        <taxon>Peronosporales</taxon>
        <taxon>Peronosporaceae</taxon>
        <taxon>Phytophthora</taxon>
    </lineage>
</organism>
<evidence type="ECO:0008006" key="5">
    <source>
        <dbReference type="Google" id="ProtNLM"/>
    </source>
</evidence>
<feature type="chain" id="PRO_5015152577" description="Carbohydrate-binding protein" evidence="2">
    <location>
        <begin position="25"/>
        <end position="288"/>
    </location>
</feature>
<reference evidence="3 4" key="1">
    <citation type="journal article" date="2017" name="Genome Biol. Evol.">
        <title>Phytophthora megakarya and P. palmivora, closely related causal agents of cacao black pod rot, underwent increases in genome sizes and gene numbers by different mechanisms.</title>
        <authorList>
            <person name="Ali S.S."/>
            <person name="Shao J."/>
            <person name="Lary D.J."/>
            <person name="Kronmiller B."/>
            <person name="Shen D."/>
            <person name="Strem M.D."/>
            <person name="Amoako-Attah I."/>
            <person name="Akrofi A.Y."/>
            <person name="Begoude B.A."/>
            <person name="Ten Hoopen G.M."/>
            <person name="Coulibaly K."/>
            <person name="Kebe B.I."/>
            <person name="Melnick R.L."/>
            <person name="Guiltinan M.J."/>
            <person name="Tyler B.M."/>
            <person name="Meinhardt L.W."/>
            <person name="Bailey B.A."/>
        </authorList>
    </citation>
    <scope>NUCLEOTIDE SEQUENCE [LARGE SCALE GENOMIC DNA]</scope>
    <source>
        <strain evidence="4">sbr112.9</strain>
    </source>
</reference>
<comment type="caution">
    <text evidence="3">The sequence shown here is derived from an EMBL/GenBank/DDBJ whole genome shotgun (WGS) entry which is preliminary data.</text>
</comment>
<evidence type="ECO:0000256" key="2">
    <source>
        <dbReference type="SAM" id="SignalP"/>
    </source>
</evidence>
<protein>
    <recommendedName>
        <fullName evidence="5">Carbohydrate-binding protein</fullName>
    </recommendedName>
</protein>
<proteinExistence type="predicted"/>
<dbReference type="OrthoDB" id="165305at2759"/>
<accession>A0A2P4Y654</accession>
<evidence type="ECO:0000256" key="1">
    <source>
        <dbReference type="SAM" id="MobiDB-lite"/>
    </source>
</evidence>
<feature type="compositionally biased region" description="Low complexity" evidence="1">
    <location>
        <begin position="212"/>
        <end position="264"/>
    </location>
</feature>
<evidence type="ECO:0000313" key="3">
    <source>
        <dbReference type="EMBL" id="POM73296.1"/>
    </source>
</evidence>
<feature type="signal peptide" evidence="2">
    <location>
        <begin position="1"/>
        <end position="24"/>
    </location>
</feature>
<dbReference type="EMBL" id="NCKW01005198">
    <property type="protein sequence ID" value="POM73296.1"/>
    <property type="molecule type" value="Genomic_DNA"/>
</dbReference>
<gene>
    <name evidence="3" type="ORF">PHPALM_9868</name>
</gene>
<keyword evidence="2" id="KW-0732">Signal</keyword>